<keyword evidence="1" id="KW-0175">Coiled coil</keyword>
<evidence type="ECO:0000256" key="2">
    <source>
        <dbReference type="SAM" id="Phobius"/>
    </source>
</evidence>
<dbReference type="EMBL" id="JAUFQU010000001">
    <property type="protein sequence ID" value="MDN3705659.1"/>
    <property type="molecule type" value="Genomic_DNA"/>
</dbReference>
<dbReference type="Pfam" id="PF05569">
    <property type="entry name" value="Peptidase_M56"/>
    <property type="match status" value="1"/>
</dbReference>
<dbReference type="PANTHER" id="PTHR34978:SF3">
    <property type="entry name" value="SLR0241 PROTEIN"/>
    <property type="match status" value="1"/>
</dbReference>
<keyword evidence="2" id="KW-0472">Membrane</keyword>
<dbReference type="PANTHER" id="PTHR34978">
    <property type="entry name" value="POSSIBLE SENSOR-TRANSDUCER PROTEIN BLAR"/>
    <property type="match status" value="1"/>
</dbReference>
<sequence>MENILMYVFKVNLLLIFFTVFYLIFLKKETFFKLIRYYFIGGIIISLILPIIYTYKTVEIIHQQTTDTEQKLVNNTTQGIVKEEIEHLFTVENVLLAFYIIGLLWMLFRFIKALYKLTRIIVYSKRDTSIRGVLYNRQINNAFSFIKWIILPAQYQEMKDIYTIIIHEKVHVKQGHSFDILFMEILHCFFWINPAIIFMKKSIRLNLEYLVDAEVTKETHSYTYQKTLLTTLAVTNNKLATSFNAIEVKKRIIMLNTQKSKNMKKLKFTLALPFIALFFISFQIKTVAQIRLVEASKVTSDKRSVMTFYLYPGHEKEDFKKMEDVLKKMYKINARFSNIQRKNNQVVSFDIHVKNGKENYTRSFGKKTPFTSLALSVENKGNKKYDLLLNEQTDGISWQTQNQASKKASTFVITSEKEPKNEIVLLKNTDPATTAATAVVEITDGETVFIQSDQPVYFIDGKKVSKDELSKILPDEIQLIEINRNNEVENNAQDSRGTIRITTKRNNASVKAEQASVRLQKQIEYTRKEMLNAESLRIQALQEKASAFAQKQIVLSEKQIAIAQKIAEKYSEKEQKRIEVIAKKIEESIEKRTKHIEKESEKMQKLREKALERREKALLNNA</sequence>
<name>A0ABT8CZ96_9FLAO</name>
<evidence type="ECO:0000313" key="5">
    <source>
        <dbReference type="EMBL" id="MDN3709436.1"/>
    </source>
</evidence>
<feature type="transmembrane region" description="Helical" evidence="2">
    <location>
        <begin position="266"/>
        <end position="284"/>
    </location>
</feature>
<dbReference type="InterPro" id="IPR052173">
    <property type="entry name" value="Beta-lactam_resp_regulator"/>
</dbReference>
<dbReference type="CDD" id="cd07341">
    <property type="entry name" value="M56_BlaR1_MecR1_like"/>
    <property type="match status" value="1"/>
</dbReference>
<proteinExistence type="predicted"/>
<keyword evidence="2" id="KW-1133">Transmembrane helix</keyword>
<reference evidence="6" key="2">
    <citation type="journal article" date="2019" name="Int. J. Syst. Evol. Microbiol.">
        <title>The Global Catalogue of Microorganisms (GCM) 10K type strain sequencing project: providing services to taxonomists for standard genome sequencing and annotation.</title>
        <authorList>
            <consortium name="The Broad Institute Genomics Platform"/>
            <consortium name="The Broad Institute Genome Sequencing Center for Infectious Disease"/>
            <person name="Wu L."/>
            <person name="Ma J."/>
        </authorList>
    </citation>
    <scope>NUCLEOTIDE SEQUENCE [LARGE SCALE GENOMIC DNA]</scope>
    <source>
        <strain evidence="6">CECT 7184</strain>
    </source>
</reference>
<evidence type="ECO:0000259" key="3">
    <source>
        <dbReference type="Pfam" id="PF05569"/>
    </source>
</evidence>
<accession>A0ABT8CZ96</accession>
<keyword evidence="2" id="KW-0812">Transmembrane</keyword>
<evidence type="ECO:0000313" key="6">
    <source>
        <dbReference type="Proteomes" id="UP001242368"/>
    </source>
</evidence>
<organism evidence="5 6">
    <name type="scientific">Paenimyroides ceti</name>
    <dbReference type="NCBI Taxonomy" id="395087"/>
    <lineage>
        <taxon>Bacteria</taxon>
        <taxon>Pseudomonadati</taxon>
        <taxon>Bacteroidota</taxon>
        <taxon>Flavobacteriia</taxon>
        <taxon>Flavobacteriales</taxon>
        <taxon>Flavobacteriaceae</taxon>
        <taxon>Paenimyroides</taxon>
    </lineage>
</organism>
<dbReference type="EMBL" id="JAUFQU010000035">
    <property type="protein sequence ID" value="MDN3709436.1"/>
    <property type="molecule type" value="Genomic_DNA"/>
</dbReference>
<dbReference type="Proteomes" id="UP001242368">
    <property type="component" value="Unassembled WGS sequence"/>
</dbReference>
<feature type="transmembrane region" description="Helical" evidence="2">
    <location>
        <begin position="6"/>
        <end position="25"/>
    </location>
</feature>
<feature type="transmembrane region" description="Helical" evidence="2">
    <location>
        <begin position="96"/>
        <end position="115"/>
    </location>
</feature>
<feature type="domain" description="Peptidase M56" evidence="3">
    <location>
        <begin position="59"/>
        <end position="255"/>
    </location>
</feature>
<evidence type="ECO:0000256" key="1">
    <source>
        <dbReference type="SAM" id="Coils"/>
    </source>
</evidence>
<dbReference type="InterPro" id="IPR008756">
    <property type="entry name" value="Peptidase_M56"/>
</dbReference>
<keyword evidence="6" id="KW-1185">Reference proteome</keyword>
<reference evidence="5" key="3">
    <citation type="submission" date="2023-06" db="EMBL/GenBank/DDBJ databases">
        <authorList>
            <person name="Lucena T."/>
            <person name="Sun Q."/>
        </authorList>
    </citation>
    <scope>NUCLEOTIDE SEQUENCE</scope>
    <source>
        <strain evidence="5">CECT 7184</strain>
    </source>
</reference>
<feature type="transmembrane region" description="Helical" evidence="2">
    <location>
        <begin position="37"/>
        <end position="55"/>
    </location>
</feature>
<evidence type="ECO:0000313" key="4">
    <source>
        <dbReference type="EMBL" id="MDN3705659.1"/>
    </source>
</evidence>
<feature type="coiled-coil region" evidence="1">
    <location>
        <begin position="589"/>
        <end position="616"/>
    </location>
</feature>
<comment type="caution">
    <text evidence="5">The sequence shown here is derived from an EMBL/GenBank/DDBJ whole genome shotgun (WGS) entry which is preliminary data.</text>
</comment>
<dbReference type="RefSeq" id="WP_290361820.1">
    <property type="nucleotide sequence ID" value="NZ_JAUFQU010000001.1"/>
</dbReference>
<gene>
    <name evidence="4" type="ORF">QW060_00750</name>
    <name evidence="5" type="ORF">QW060_20720</name>
</gene>
<reference evidence="5" key="1">
    <citation type="journal article" date="2014" name="Int. J. Syst. Evol. Microbiol.">
        <title>Complete genome of a new Firmicutes species belonging to the dominant human colonic microbiota ('Ruminococcus bicirculans') reveals two chromosomes and a selective capacity to utilize plant glucans.</title>
        <authorList>
            <consortium name="NISC Comparative Sequencing Program"/>
            <person name="Wegmann U."/>
            <person name="Louis P."/>
            <person name="Goesmann A."/>
            <person name="Henrissat B."/>
            <person name="Duncan S.H."/>
            <person name="Flint H.J."/>
        </authorList>
    </citation>
    <scope>NUCLEOTIDE SEQUENCE</scope>
    <source>
        <strain evidence="5">CECT 7184</strain>
    </source>
</reference>
<protein>
    <submittedName>
        <fullName evidence="5">M56 family metallopeptidase</fullName>
    </submittedName>
</protein>